<feature type="domain" description="Reductase C-terminal" evidence="6">
    <location>
        <begin position="321"/>
        <end position="398"/>
    </location>
</feature>
<dbReference type="STRING" id="419479.SAMN04488563_2358"/>
<dbReference type="InterPro" id="IPR050446">
    <property type="entry name" value="FAD-oxidoreductase/Apoptosis"/>
</dbReference>
<keyword evidence="7" id="KW-0223">Dioxygenase</keyword>
<reference evidence="8" key="1">
    <citation type="submission" date="2016-10" db="EMBL/GenBank/DDBJ databases">
        <authorList>
            <person name="Varghese N."/>
            <person name="Submissions S."/>
        </authorList>
    </citation>
    <scope>NUCLEOTIDE SEQUENCE [LARGE SCALE GENOMIC DNA]</scope>
    <source>
        <strain evidence="8">DSM 45079</strain>
    </source>
</reference>
<name>A0A1H2J6D3_9ACTN</name>
<evidence type="ECO:0000313" key="7">
    <source>
        <dbReference type="EMBL" id="SDU52013.1"/>
    </source>
</evidence>
<comment type="cofactor">
    <cofactor evidence="1">
        <name>FAD</name>
        <dbReference type="ChEBI" id="CHEBI:57692"/>
    </cofactor>
</comment>
<dbReference type="GO" id="GO:0051213">
    <property type="term" value="F:dioxygenase activity"/>
    <property type="evidence" value="ECO:0007669"/>
    <property type="project" value="UniProtKB-KW"/>
</dbReference>
<evidence type="ECO:0000259" key="5">
    <source>
        <dbReference type="Pfam" id="PF07992"/>
    </source>
</evidence>
<evidence type="ECO:0000313" key="8">
    <source>
        <dbReference type="Proteomes" id="UP000182977"/>
    </source>
</evidence>
<dbReference type="Pfam" id="PF14759">
    <property type="entry name" value="Reductase_C"/>
    <property type="match status" value="1"/>
</dbReference>
<dbReference type="PRINTS" id="PR00368">
    <property type="entry name" value="FADPNR"/>
</dbReference>
<proteinExistence type="predicted"/>
<evidence type="ECO:0000256" key="4">
    <source>
        <dbReference type="ARBA" id="ARBA00023002"/>
    </source>
</evidence>
<accession>A0A1H2J6D3</accession>
<dbReference type="InterPro" id="IPR016156">
    <property type="entry name" value="FAD/NAD-linked_Rdtase_dimer_sf"/>
</dbReference>
<gene>
    <name evidence="7" type="ORF">SAMN04488563_2358</name>
</gene>
<dbReference type="OrthoDB" id="1145at2"/>
<keyword evidence="4" id="KW-0560">Oxidoreductase</keyword>
<dbReference type="AlphaFoldDB" id="A0A1H2J6D3"/>
<dbReference type="InterPro" id="IPR028202">
    <property type="entry name" value="Reductase_C"/>
</dbReference>
<dbReference type="Pfam" id="PF07992">
    <property type="entry name" value="Pyr_redox_2"/>
    <property type="match status" value="1"/>
</dbReference>
<evidence type="ECO:0000256" key="3">
    <source>
        <dbReference type="ARBA" id="ARBA00022827"/>
    </source>
</evidence>
<sequence length="408" mass="41968">MTGLPARVVVVGASAAGVTVADALRHGGYQGELTLAGAERHLPYDRPPLSKEVLAGTREPAATALRDAGHYAGSGIELLLGTPAVALDRAERTVALADGRRLPYDALVIATGVTPRRLTGTDGLAGVHVLRTLDDALALRADLVVARRIIVVGAGFLGSEAAATCRGLGLDVTLVDPRPVPAEAALGAVVGGVLAAVHAENGVDLRLGTGVRRLEHDAGRVTGVTLTDGARVAADVVLVAIGCRPATDWLAGSGLPLGDGVEGDATCRVAPDVYAAGDVASWRHASHGRLRVEHRTNATEQAEHVAAAILGAPAPFRPVPYVWSDQYGVRLQAWGVTSGSHDVAVVEGSIEERRFVALYGRDGRVTGAVGRRLPKALRQARELVAAGAPWAEAIRAGPSHPAPPVAAP</sequence>
<protein>
    <submittedName>
        <fullName evidence="7">3-phenylpropionate/trans-cinnamate dioxygenase ferredoxin reductase subunit</fullName>
    </submittedName>
</protein>
<organism evidence="7 8">
    <name type="scientific">Jiangella alkaliphila</name>
    <dbReference type="NCBI Taxonomy" id="419479"/>
    <lineage>
        <taxon>Bacteria</taxon>
        <taxon>Bacillati</taxon>
        <taxon>Actinomycetota</taxon>
        <taxon>Actinomycetes</taxon>
        <taxon>Jiangellales</taxon>
        <taxon>Jiangellaceae</taxon>
        <taxon>Jiangella</taxon>
    </lineage>
</organism>
<feature type="domain" description="FAD/NAD(P)-binding" evidence="5">
    <location>
        <begin position="7"/>
        <end position="302"/>
    </location>
</feature>
<dbReference type="Proteomes" id="UP000182977">
    <property type="component" value="Chromosome I"/>
</dbReference>
<dbReference type="PRINTS" id="PR00411">
    <property type="entry name" value="PNDRDTASEI"/>
</dbReference>
<dbReference type="PANTHER" id="PTHR43557">
    <property type="entry name" value="APOPTOSIS-INDUCING FACTOR 1"/>
    <property type="match status" value="1"/>
</dbReference>
<dbReference type="PANTHER" id="PTHR43557:SF2">
    <property type="entry name" value="RIESKE DOMAIN-CONTAINING PROTEIN-RELATED"/>
    <property type="match status" value="1"/>
</dbReference>
<keyword evidence="8" id="KW-1185">Reference proteome</keyword>
<keyword evidence="3" id="KW-0274">FAD</keyword>
<dbReference type="Gene3D" id="3.50.50.60">
    <property type="entry name" value="FAD/NAD(P)-binding domain"/>
    <property type="match status" value="2"/>
</dbReference>
<dbReference type="SUPFAM" id="SSF55424">
    <property type="entry name" value="FAD/NAD-linked reductases, dimerisation (C-terminal) domain"/>
    <property type="match status" value="1"/>
</dbReference>
<evidence type="ECO:0000256" key="1">
    <source>
        <dbReference type="ARBA" id="ARBA00001974"/>
    </source>
</evidence>
<dbReference type="GO" id="GO:0005737">
    <property type="term" value="C:cytoplasm"/>
    <property type="evidence" value="ECO:0007669"/>
    <property type="project" value="TreeGrafter"/>
</dbReference>
<dbReference type="GO" id="GO:0016651">
    <property type="term" value="F:oxidoreductase activity, acting on NAD(P)H"/>
    <property type="evidence" value="ECO:0007669"/>
    <property type="project" value="TreeGrafter"/>
</dbReference>
<dbReference type="EMBL" id="LT629791">
    <property type="protein sequence ID" value="SDU52013.1"/>
    <property type="molecule type" value="Genomic_DNA"/>
</dbReference>
<dbReference type="InterPro" id="IPR036188">
    <property type="entry name" value="FAD/NAD-bd_sf"/>
</dbReference>
<evidence type="ECO:0000256" key="2">
    <source>
        <dbReference type="ARBA" id="ARBA00022630"/>
    </source>
</evidence>
<dbReference type="SUPFAM" id="SSF51905">
    <property type="entry name" value="FAD/NAD(P)-binding domain"/>
    <property type="match status" value="2"/>
</dbReference>
<dbReference type="RefSeq" id="WP_052762824.1">
    <property type="nucleotide sequence ID" value="NZ_LBMC01000037.1"/>
</dbReference>
<keyword evidence="2" id="KW-0285">Flavoprotein</keyword>
<dbReference type="Gene3D" id="3.30.390.30">
    <property type="match status" value="1"/>
</dbReference>
<evidence type="ECO:0000259" key="6">
    <source>
        <dbReference type="Pfam" id="PF14759"/>
    </source>
</evidence>
<dbReference type="InterPro" id="IPR023753">
    <property type="entry name" value="FAD/NAD-binding_dom"/>
</dbReference>